<organism evidence="1 2">
    <name type="scientific">Sesamum alatum</name>
    <dbReference type="NCBI Taxonomy" id="300844"/>
    <lineage>
        <taxon>Eukaryota</taxon>
        <taxon>Viridiplantae</taxon>
        <taxon>Streptophyta</taxon>
        <taxon>Embryophyta</taxon>
        <taxon>Tracheophyta</taxon>
        <taxon>Spermatophyta</taxon>
        <taxon>Magnoliopsida</taxon>
        <taxon>eudicotyledons</taxon>
        <taxon>Gunneridae</taxon>
        <taxon>Pentapetalae</taxon>
        <taxon>asterids</taxon>
        <taxon>lamiids</taxon>
        <taxon>Lamiales</taxon>
        <taxon>Pedaliaceae</taxon>
        <taxon>Sesamum</taxon>
    </lineage>
</organism>
<proteinExistence type="predicted"/>
<dbReference type="Pfam" id="PF00067">
    <property type="entry name" value="p450"/>
    <property type="match status" value="1"/>
</dbReference>
<evidence type="ECO:0000313" key="1">
    <source>
        <dbReference type="EMBL" id="KAK4414475.1"/>
    </source>
</evidence>
<gene>
    <name evidence="1" type="ORF">Salat_2860500</name>
</gene>
<dbReference type="EMBL" id="JACGWO010000012">
    <property type="protein sequence ID" value="KAK4414475.1"/>
    <property type="molecule type" value="Genomic_DNA"/>
</dbReference>
<dbReference type="InterPro" id="IPR036396">
    <property type="entry name" value="Cyt_P450_sf"/>
</dbReference>
<comment type="caution">
    <text evidence="1">The sequence shown here is derived from an EMBL/GenBank/DDBJ whole genome shotgun (WGS) entry which is preliminary data.</text>
</comment>
<name>A0AAE1XM29_9LAMI</name>
<reference evidence="1" key="1">
    <citation type="submission" date="2020-06" db="EMBL/GenBank/DDBJ databases">
        <authorList>
            <person name="Li T."/>
            <person name="Hu X."/>
            <person name="Zhang T."/>
            <person name="Song X."/>
            <person name="Zhang H."/>
            <person name="Dai N."/>
            <person name="Sheng W."/>
            <person name="Hou X."/>
            <person name="Wei L."/>
        </authorList>
    </citation>
    <scope>NUCLEOTIDE SEQUENCE</scope>
    <source>
        <strain evidence="1">3651</strain>
        <tissue evidence="1">Leaf</tissue>
    </source>
</reference>
<dbReference type="PANTHER" id="PTHR24299">
    <property type="entry name" value="CYTOCHROME P450 FAMILY 1"/>
    <property type="match status" value="1"/>
</dbReference>
<dbReference type="GO" id="GO:0004497">
    <property type="term" value="F:monooxygenase activity"/>
    <property type="evidence" value="ECO:0007669"/>
    <property type="project" value="InterPro"/>
</dbReference>
<dbReference type="GO" id="GO:0016705">
    <property type="term" value="F:oxidoreductase activity, acting on paired donors, with incorporation or reduction of molecular oxygen"/>
    <property type="evidence" value="ECO:0007669"/>
    <property type="project" value="InterPro"/>
</dbReference>
<evidence type="ECO:0000313" key="2">
    <source>
        <dbReference type="Proteomes" id="UP001293254"/>
    </source>
</evidence>
<protein>
    <submittedName>
        <fullName evidence="1">Cytochrome</fullName>
    </submittedName>
</protein>
<dbReference type="GO" id="GO:0005506">
    <property type="term" value="F:iron ion binding"/>
    <property type="evidence" value="ECO:0007669"/>
    <property type="project" value="InterPro"/>
</dbReference>
<dbReference type="Gene3D" id="1.10.630.10">
    <property type="entry name" value="Cytochrome P450"/>
    <property type="match status" value="1"/>
</dbReference>
<dbReference type="InterPro" id="IPR001128">
    <property type="entry name" value="Cyt_P450"/>
</dbReference>
<sequence>MYSLFTVLFLLLVSLAAWLWILRRAVKPNPGRRKLPDLPPGPNPLPIIGNILELGQKPHQSLAELSKVYGPLMRLKLGTMTTVVVSSPEMARIVLQKSDQVLSSRTHPDAIRALDHHKFSVAWMPVDNQWRKLRKLCKEKMFSTQRLDANQGLRREKLRPLKEYVKECCADGQAVDVGRAAFTTSLNLLSATLFSVDFAAFGSDSSQEFRDVAWGIMAVVGRPNFSDYFPLFQLFDLQAIFRESTFYFKKCFAIFDEIIRQRLQGSDSMSKNDMLEALLAINQKNESELSFDDIKHLLLSIYPSDVGARDILTWPWRDEVDEHGARKVLMWTICGTRVSHHTYSGFQNTDEARC</sequence>
<dbReference type="SUPFAM" id="SSF48264">
    <property type="entry name" value="Cytochrome P450"/>
    <property type="match status" value="1"/>
</dbReference>
<dbReference type="GO" id="GO:0020037">
    <property type="term" value="F:heme binding"/>
    <property type="evidence" value="ECO:0007669"/>
    <property type="project" value="InterPro"/>
</dbReference>
<keyword evidence="2" id="KW-1185">Reference proteome</keyword>
<dbReference type="AlphaFoldDB" id="A0AAE1XM29"/>
<accession>A0AAE1XM29</accession>
<reference evidence="1" key="2">
    <citation type="journal article" date="2024" name="Plant">
        <title>Genomic evolution and insights into agronomic trait innovations of Sesamum species.</title>
        <authorList>
            <person name="Miao H."/>
            <person name="Wang L."/>
            <person name="Qu L."/>
            <person name="Liu H."/>
            <person name="Sun Y."/>
            <person name="Le M."/>
            <person name="Wang Q."/>
            <person name="Wei S."/>
            <person name="Zheng Y."/>
            <person name="Lin W."/>
            <person name="Duan Y."/>
            <person name="Cao H."/>
            <person name="Xiong S."/>
            <person name="Wang X."/>
            <person name="Wei L."/>
            <person name="Li C."/>
            <person name="Ma Q."/>
            <person name="Ju M."/>
            <person name="Zhao R."/>
            <person name="Li G."/>
            <person name="Mu C."/>
            <person name="Tian Q."/>
            <person name="Mei H."/>
            <person name="Zhang T."/>
            <person name="Gao T."/>
            <person name="Zhang H."/>
        </authorList>
    </citation>
    <scope>NUCLEOTIDE SEQUENCE</scope>
    <source>
        <strain evidence="1">3651</strain>
    </source>
</reference>
<dbReference type="PANTHER" id="PTHR24299:SF59">
    <property type="entry name" value="CYTOCHROME P450 SUPERFAMILY PROTEIN"/>
    <property type="match status" value="1"/>
</dbReference>
<dbReference type="Proteomes" id="UP001293254">
    <property type="component" value="Unassembled WGS sequence"/>
</dbReference>